<dbReference type="RefSeq" id="WP_344660345.1">
    <property type="nucleotide sequence ID" value="NZ_BAAAQM010000039.1"/>
</dbReference>
<dbReference type="SUPFAM" id="SSF53474">
    <property type="entry name" value="alpha/beta-Hydrolases"/>
    <property type="match status" value="1"/>
</dbReference>
<feature type="domain" description="AB hydrolase-1" evidence="3">
    <location>
        <begin position="63"/>
        <end position="243"/>
    </location>
</feature>
<dbReference type="InterPro" id="IPR000639">
    <property type="entry name" value="Epox_hydrolase-like"/>
</dbReference>
<sequence length="356" mass="38103">MAGTSDSTETSTPLSTNLSADPSTSPRTAQAATSADGTAAPELIALPAGHRLAVRRAGHGGVPLLLVHGFPCTSLIWSRVIGPLADAGFDVAAPDLRGYGDSDLVADDVYDLAVFSIDLAALLDVLGWERAVVVAHDLGASTTLDFANRFPERVERVVLLDATAPDLSEAYAAAGITASGPDRRILFDYQANQGLHADELLDMLNTPERRRRYVGEFFGHRLWSPSDAFSDADREVLTAAYADHDRLRVAFRDYEIVMGRRRTSLPTIEDRGLDQQVMVLIGADAATLGDPRTAEARCEVAYPRLVGPFWIRGAGHFLGWEKPKVVVGAVRSFCADLLAGDGAFTAPARRTSSAGT</sequence>
<dbReference type="InterPro" id="IPR029058">
    <property type="entry name" value="AB_hydrolase_fold"/>
</dbReference>
<gene>
    <name evidence="4" type="ORF">GCM10009838_58360</name>
</gene>
<comment type="caution">
    <text evidence="4">The sequence shown here is derived from an EMBL/GenBank/DDBJ whole genome shotgun (WGS) entry which is preliminary data.</text>
</comment>
<dbReference type="PRINTS" id="PR00412">
    <property type="entry name" value="EPOXHYDRLASE"/>
</dbReference>
<dbReference type="Gene3D" id="3.40.50.1820">
    <property type="entry name" value="alpha/beta hydrolase"/>
    <property type="match status" value="1"/>
</dbReference>
<reference evidence="5" key="1">
    <citation type="journal article" date="2019" name="Int. J. Syst. Evol. Microbiol.">
        <title>The Global Catalogue of Microorganisms (GCM) 10K type strain sequencing project: providing services to taxonomists for standard genome sequencing and annotation.</title>
        <authorList>
            <consortium name="The Broad Institute Genomics Platform"/>
            <consortium name="The Broad Institute Genome Sequencing Center for Infectious Disease"/>
            <person name="Wu L."/>
            <person name="Ma J."/>
        </authorList>
    </citation>
    <scope>NUCLEOTIDE SEQUENCE [LARGE SCALE GENOMIC DNA]</scope>
    <source>
        <strain evidence="5">JCM 16013</strain>
    </source>
</reference>
<dbReference type="InterPro" id="IPR000073">
    <property type="entry name" value="AB_hydrolase_1"/>
</dbReference>
<accession>A0ABP5E0Z6</accession>
<proteinExistence type="predicted"/>
<feature type="compositionally biased region" description="Polar residues" evidence="2">
    <location>
        <begin position="1"/>
        <end position="27"/>
    </location>
</feature>
<keyword evidence="1 4" id="KW-0378">Hydrolase</keyword>
<evidence type="ECO:0000259" key="3">
    <source>
        <dbReference type="Pfam" id="PF00561"/>
    </source>
</evidence>
<protein>
    <submittedName>
        <fullName evidence="4">Alpha/beta hydrolase</fullName>
    </submittedName>
</protein>
<feature type="region of interest" description="Disordered" evidence="2">
    <location>
        <begin position="1"/>
        <end position="36"/>
    </location>
</feature>
<dbReference type="InterPro" id="IPR050266">
    <property type="entry name" value="AB_hydrolase_sf"/>
</dbReference>
<dbReference type="EMBL" id="BAAAQM010000039">
    <property type="protein sequence ID" value="GAA1987889.1"/>
    <property type="molecule type" value="Genomic_DNA"/>
</dbReference>
<evidence type="ECO:0000313" key="4">
    <source>
        <dbReference type="EMBL" id="GAA1987889.1"/>
    </source>
</evidence>
<organism evidence="4 5">
    <name type="scientific">Catenulispora subtropica</name>
    <dbReference type="NCBI Taxonomy" id="450798"/>
    <lineage>
        <taxon>Bacteria</taxon>
        <taxon>Bacillati</taxon>
        <taxon>Actinomycetota</taxon>
        <taxon>Actinomycetes</taxon>
        <taxon>Catenulisporales</taxon>
        <taxon>Catenulisporaceae</taxon>
        <taxon>Catenulispora</taxon>
    </lineage>
</organism>
<evidence type="ECO:0000256" key="1">
    <source>
        <dbReference type="ARBA" id="ARBA00022801"/>
    </source>
</evidence>
<dbReference type="PRINTS" id="PR00111">
    <property type="entry name" value="ABHYDROLASE"/>
</dbReference>
<keyword evidence="5" id="KW-1185">Reference proteome</keyword>
<evidence type="ECO:0000256" key="2">
    <source>
        <dbReference type="SAM" id="MobiDB-lite"/>
    </source>
</evidence>
<dbReference type="PANTHER" id="PTHR43798:SF31">
    <property type="entry name" value="AB HYDROLASE SUPERFAMILY PROTEIN YCLE"/>
    <property type="match status" value="1"/>
</dbReference>
<dbReference type="Proteomes" id="UP001499854">
    <property type="component" value="Unassembled WGS sequence"/>
</dbReference>
<evidence type="ECO:0000313" key="5">
    <source>
        <dbReference type="Proteomes" id="UP001499854"/>
    </source>
</evidence>
<dbReference type="PANTHER" id="PTHR43798">
    <property type="entry name" value="MONOACYLGLYCEROL LIPASE"/>
    <property type="match status" value="1"/>
</dbReference>
<dbReference type="GO" id="GO:0016787">
    <property type="term" value="F:hydrolase activity"/>
    <property type="evidence" value="ECO:0007669"/>
    <property type="project" value="UniProtKB-KW"/>
</dbReference>
<dbReference type="Pfam" id="PF00561">
    <property type="entry name" value="Abhydrolase_1"/>
    <property type="match status" value="1"/>
</dbReference>
<name>A0ABP5E0Z6_9ACTN</name>